<dbReference type="PANTHER" id="PTHR43539">
    <property type="entry name" value="FLAVIN-BINDING MONOOXYGENASE-LIKE PROTEIN (AFU_ORTHOLOGUE AFUA_4G09220)"/>
    <property type="match status" value="1"/>
</dbReference>
<comment type="caution">
    <text evidence="2">The sequence shown here is derived from an EMBL/GenBank/DDBJ whole genome shotgun (WGS) entry which is preliminary data.</text>
</comment>
<dbReference type="InterPro" id="IPR036188">
    <property type="entry name" value="FAD/NAD-bd_sf"/>
</dbReference>
<dbReference type="SUPFAM" id="SSF51905">
    <property type="entry name" value="FAD/NAD(P)-binding domain"/>
    <property type="match status" value="2"/>
</dbReference>
<keyword evidence="1" id="KW-0560">Oxidoreductase</keyword>
<keyword evidence="3" id="KW-1185">Reference proteome</keyword>
<gene>
    <name evidence="2" type="ORF">LL252_04280</name>
</gene>
<dbReference type="Pfam" id="PF13738">
    <property type="entry name" value="Pyr_redox_3"/>
    <property type="match status" value="1"/>
</dbReference>
<sequence>MTFAKRHYPVIVVGGGQAGLSTSYLLRQRNIDHLVLEKEQAFHAWKEQRWDSFCLVTPNWQCRLPDHPYDGDDPHGFMVKEDIVAWMERFRAAFDPPLIEGITVRAVRALPVGGYRLDTDRGPLTADQVVMAVSSYHRPKIPGYARRLPARIKQVDASAYRNPEALPEGAVLVVGTGQSGCQIAEDLHLAGRRVHLAVGPAPRVSRFYRGRDVVDWLDDMGHYRIPVQDHLTEEQVRAKANHYVTGRDGGRDIDLRRFALEGMRLHGRLETVEAGQARFGDDLGKNLDQADATNARIKNSIDDYIARQGIDAPTEPPYEPVWEPPRGLDRELDLEAEGIAAVIWCIGYAPDFSWIEAPAFDATGYPKHRRGVTASPGLYFLGLPWLHTWGSGRIYAIAEDAEYLANRIEAARLPLREQYLAGIA</sequence>
<dbReference type="EMBL" id="JAJGNA010000003">
    <property type="protein sequence ID" value="MCC4307783.1"/>
    <property type="molecule type" value="Genomic_DNA"/>
</dbReference>
<proteinExistence type="predicted"/>
<accession>A0A9Q3UML8</accession>
<protein>
    <submittedName>
        <fullName evidence="2">MSMEG_0569 family flavin-dependent oxidoreductase</fullName>
    </submittedName>
</protein>
<evidence type="ECO:0000313" key="2">
    <source>
        <dbReference type="EMBL" id="MCC4307783.1"/>
    </source>
</evidence>
<dbReference type="AlphaFoldDB" id="A0A9Q3UML8"/>
<dbReference type="Gene3D" id="3.50.50.60">
    <property type="entry name" value="FAD/NAD(P)-binding domain"/>
    <property type="match status" value="2"/>
</dbReference>
<organism evidence="2 3">
    <name type="scientific">Alloalcanivorax marinus</name>
    <dbReference type="NCBI Taxonomy" id="1177169"/>
    <lineage>
        <taxon>Bacteria</taxon>
        <taxon>Pseudomonadati</taxon>
        <taxon>Pseudomonadota</taxon>
        <taxon>Gammaproteobacteria</taxon>
        <taxon>Oceanospirillales</taxon>
        <taxon>Alcanivoracaceae</taxon>
        <taxon>Alloalcanivorax</taxon>
    </lineage>
</organism>
<evidence type="ECO:0000256" key="1">
    <source>
        <dbReference type="ARBA" id="ARBA00023002"/>
    </source>
</evidence>
<dbReference type="GO" id="GO:0050660">
    <property type="term" value="F:flavin adenine dinucleotide binding"/>
    <property type="evidence" value="ECO:0007669"/>
    <property type="project" value="TreeGrafter"/>
</dbReference>
<name>A0A9Q3UML8_9GAMM</name>
<dbReference type="NCBIfam" id="TIGR04046">
    <property type="entry name" value="MSMEG_0569_nitr"/>
    <property type="match status" value="1"/>
</dbReference>
<dbReference type="GO" id="GO:0004497">
    <property type="term" value="F:monooxygenase activity"/>
    <property type="evidence" value="ECO:0007669"/>
    <property type="project" value="TreeGrafter"/>
</dbReference>
<evidence type="ECO:0000313" key="3">
    <source>
        <dbReference type="Proteomes" id="UP001108027"/>
    </source>
</evidence>
<dbReference type="PANTHER" id="PTHR43539:SF78">
    <property type="entry name" value="FLAVIN-CONTAINING MONOOXYGENASE"/>
    <property type="match status" value="1"/>
</dbReference>
<dbReference type="Proteomes" id="UP001108027">
    <property type="component" value="Unassembled WGS sequence"/>
</dbReference>
<dbReference type="InterPro" id="IPR024000">
    <property type="entry name" value="CHP04046_FMN-dependent"/>
</dbReference>
<dbReference type="InterPro" id="IPR050982">
    <property type="entry name" value="Auxin_biosynth/cation_transpt"/>
</dbReference>
<dbReference type="RefSeq" id="WP_228233170.1">
    <property type="nucleotide sequence ID" value="NZ_JAJGNA010000003.1"/>
</dbReference>
<reference evidence="2" key="1">
    <citation type="submission" date="2021-10" db="EMBL/GenBank/DDBJ databases">
        <title>The diversity and Nitrogen Metabolism of Culturable Nitrate-Utilizing Bacteria Within the Oxygen Minimum Zone of the Changjiang (Yangtze River)Estuary.</title>
        <authorList>
            <person name="Zhang D."/>
            <person name="Zheng J."/>
            <person name="Liu S."/>
            <person name="He W."/>
        </authorList>
    </citation>
    <scope>NUCLEOTIDE SEQUENCE</scope>
    <source>
        <strain evidence="2">FXH-223</strain>
    </source>
</reference>